<evidence type="ECO:0000313" key="2">
    <source>
        <dbReference type="EMBL" id="AGW14366.1"/>
    </source>
</evidence>
<dbReference type="AlphaFoldDB" id="T2GE16"/>
<sequence length="312" mass="33826">MRRGSPPLAPLDQAGKRFFIQPTTGRLHLIDLHTHSSASDGSDSPSQLIENAKAAGLSAVALTDHDTIAGLSEARRAAGELQIEFIPGCELSVTHGQHRFHMVGLFLPEDASSLQRTLDMLIEERNARNGKIIEKLNQLNIDITIEEVIAKAGGDAVGRPHMAAVLFEKHVVNSMQQAFDQFLGSKGKAYLPKQVLTAAQALQLLTDCGATPIMAHPYSLNLGAVSLAEVVTELRSLGLDGIEAYYPEHTPSQTEQFLALAKRLDLAVSGGSDYHGSFRPHIQLGRGKGTLHVRDELLTALKERRIRRGLSA</sequence>
<reference evidence="3" key="2">
    <citation type="submission" date="2013-07" db="EMBL/GenBank/DDBJ databases">
        <authorList>
            <person name="Morais-Silva F.O."/>
            <person name="Rezende A.M."/>
            <person name="Pimentel C."/>
            <person name="Resende D.M."/>
            <person name="Santos C.I."/>
            <person name="Clemente C."/>
            <person name="de Oliveira L.M."/>
            <person name="da Silva S.M."/>
            <person name="Costa D.A."/>
            <person name="Varela-Raposo A."/>
            <person name="Horacio E.C.A."/>
            <person name="Matos M."/>
            <person name="Flores O."/>
            <person name="Ruiz J.C."/>
            <person name="Rodrigues-Pousada C."/>
        </authorList>
    </citation>
    <scope>NUCLEOTIDE SEQUENCE [LARGE SCALE GENOMIC DNA]</scope>
    <source>
        <strain evidence="3">ATCC 19364 / DSM 1382 / NCIMB 9332 / VKM B-1759</strain>
    </source>
</reference>
<organism evidence="2 3">
    <name type="scientific">Megalodesulfovibrio gigas (strain ATCC 19364 / DSM 1382 / NCIMB 9332 / VKM B-1759)</name>
    <name type="common">Desulfovibrio gigas</name>
    <dbReference type="NCBI Taxonomy" id="1121448"/>
    <lineage>
        <taxon>Bacteria</taxon>
        <taxon>Pseudomonadati</taxon>
        <taxon>Thermodesulfobacteriota</taxon>
        <taxon>Desulfovibrionia</taxon>
        <taxon>Desulfovibrionales</taxon>
        <taxon>Desulfovibrionaceae</taxon>
        <taxon>Megalodesulfovibrio</taxon>
    </lineage>
</organism>
<dbReference type="GO" id="GO:0035312">
    <property type="term" value="F:5'-3' DNA exonuclease activity"/>
    <property type="evidence" value="ECO:0007669"/>
    <property type="project" value="TreeGrafter"/>
</dbReference>
<proteinExistence type="predicted"/>
<dbReference type="eggNOG" id="COG0613">
    <property type="taxonomic scope" value="Bacteria"/>
</dbReference>
<dbReference type="SMART" id="SM00481">
    <property type="entry name" value="POLIIIAc"/>
    <property type="match status" value="1"/>
</dbReference>
<dbReference type="InterPro" id="IPR016195">
    <property type="entry name" value="Pol/histidinol_Pase-like"/>
</dbReference>
<evidence type="ECO:0000259" key="1">
    <source>
        <dbReference type="SMART" id="SM00481"/>
    </source>
</evidence>
<keyword evidence="3" id="KW-1185">Reference proteome</keyword>
<evidence type="ECO:0000313" key="3">
    <source>
        <dbReference type="Proteomes" id="UP000016587"/>
    </source>
</evidence>
<dbReference type="InterPro" id="IPR004013">
    <property type="entry name" value="PHP_dom"/>
</dbReference>
<dbReference type="InterPro" id="IPR052018">
    <property type="entry name" value="PHP_domain"/>
</dbReference>
<dbReference type="Proteomes" id="UP000016587">
    <property type="component" value="Chromosome"/>
</dbReference>
<gene>
    <name evidence="2" type="ORF">DGI_2635</name>
</gene>
<dbReference type="SUPFAM" id="SSF89550">
    <property type="entry name" value="PHP domain-like"/>
    <property type="match status" value="1"/>
</dbReference>
<dbReference type="InterPro" id="IPR003141">
    <property type="entry name" value="Pol/His_phosphatase_N"/>
</dbReference>
<dbReference type="GO" id="GO:0004534">
    <property type="term" value="F:5'-3' RNA exonuclease activity"/>
    <property type="evidence" value="ECO:0007669"/>
    <property type="project" value="TreeGrafter"/>
</dbReference>
<dbReference type="PANTHER" id="PTHR42924">
    <property type="entry name" value="EXONUCLEASE"/>
    <property type="match status" value="1"/>
</dbReference>
<dbReference type="PANTHER" id="PTHR42924:SF3">
    <property type="entry name" value="POLYMERASE_HISTIDINOL PHOSPHATASE N-TERMINAL DOMAIN-CONTAINING PROTEIN"/>
    <property type="match status" value="1"/>
</dbReference>
<feature type="domain" description="Polymerase/histidinol phosphatase N-terminal" evidence="1">
    <location>
        <begin position="30"/>
        <end position="95"/>
    </location>
</feature>
<dbReference type="STRING" id="1121448.DGI_2635"/>
<dbReference type="CDD" id="cd07438">
    <property type="entry name" value="PHP_HisPPase_AMP"/>
    <property type="match status" value="1"/>
</dbReference>
<protein>
    <submittedName>
        <fullName evidence="2">Putative PHP domain protein</fullName>
    </submittedName>
</protein>
<dbReference type="HOGENOM" id="CLU_067347_1_0_7"/>
<dbReference type="PATRIC" id="fig|1121448.10.peg.2586"/>
<dbReference type="EMBL" id="CP006585">
    <property type="protein sequence ID" value="AGW14366.1"/>
    <property type="molecule type" value="Genomic_DNA"/>
</dbReference>
<dbReference type="KEGG" id="dgg:DGI_2635"/>
<name>T2GE16_MEGG1</name>
<reference evidence="2 3" key="1">
    <citation type="journal article" date="2013" name="J. Bacteriol.">
        <title>Roles of HynAB and Ech, the only two hydrogenases found in the model sulfate reducer Desulfovibrio gigas.</title>
        <authorList>
            <person name="Morais-Silva F.O."/>
            <person name="Santos C.I."/>
            <person name="Rodrigues R."/>
            <person name="Pereira I.A."/>
            <person name="Rodrigues-Pousada C."/>
        </authorList>
    </citation>
    <scope>NUCLEOTIDE SEQUENCE [LARGE SCALE GENOMIC DNA]</scope>
    <source>
        <strain evidence="3">ATCC 19364 / DSM 1382 / NCIMB 9332 / VKM B-1759</strain>
    </source>
</reference>
<dbReference type="Pfam" id="PF02811">
    <property type="entry name" value="PHP"/>
    <property type="match status" value="1"/>
</dbReference>
<dbReference type="OrthoDB" id="9804333at2"/>
<dbReference type="Gene3D" id="1.10.150.650">
    <property type="match status" value="1"/>
</dbReference>
<dbReference type="Gene3D" id="3.20.20.140">
    <property type="entry name" value="Metal-dependent hydrolases"/>
    <property type="match status" value="1"/>
</dbReference>
<accession>T2GE16</accession>